<dbReference type="Proteomes" id="UP000464318">
    <property type="component" value="Chromosome"/>
</dbReference>
<organism evidence="1 2">
    <name type="scientific">Bergeyella cardium</name>
    <dbReference type="NCBI Taxonomy" id="1585976"/>
    <lineage>
        <taxon>Bacteria</taxon>
        <taxon>Pseudomonadati</taxon>
        <taxon>Bacteroidota</taxon>
        <taxon>Flavobacteriia</taxon>
        <taxon>Flavobacteriales</taxon>
        <taxon>Weeksellaceae</taxon>
        <taxon>Bergeyella</taxon>
    </lineage>
</organism>
<protein>
    <submittedName>
        <fullName evidence="1">Uncharacterized protein</fullName>
    </submittedName>
</protein>
<dbReference type="RefSeq" id="WP_160223666.1">
    <property type="nucleotide sequence ID" value="NZ_CP029149.1"/>
</dbReference>
<accession>A0A6P1QU16</accession>
<reference evidence="1 2" key="1">
    <citation type="submission" date="2018-04" db="EMBL/GenBank/DDBJ databases">
        <title>Characteristic and Complete Genome Sequencing of A Novel Member of Infective Endocarditis Causative Bacteria: Bergeyella cardium QL-PH.</title>
        <authorList>
            <person name="Pan H."/>
            <person name="Sun E."/>
            <person name="Zhang Y."/>
        </authorList>
    </citation>
    <scope>NUCLEOTIDE SEQUENCE [LARGE SCALE GENOMIC DNA]</scope>
    <source>
        <strain evidence="1 2">HPQL</strain>
    </source>
</reference>
<name>A0A6P1QU16_9FLAO</name>
<evidence type="ECO:0000313" key="1">
    <source>
        <dbReference type="EMBL" id="QHN64533.1"/>
    </source>
</evidence>
<evidence type="ECO:0000313" key="2">
    <source>
        <dbReference type="Proteomes" id="UP000464318"/>
    </source>
</evidence>
<dbReference type="OrthoDB" id="1266370at2"/>
<dbReference type="AlphaFoldDB" id="A0A6P1QU16"/>
<gene>
    <name evidence="1" type="ORF">DBX24_00825</name>
</gene>
<proteinExistence type="predicted"/>
<sequence>MKLFGKQHIILSIATFIIIFLMNKLGNERTDSLEIALMNAIAGVVGLSIGIFILYKTKDKDKHDNHFD</sequence>
<dbReference type="KEGG" id="bcad:DBX24_00825"/>
<keyword evidence="2" id="KW-1185">Reference proteome</keyword>
<dbReference type="EMBL" id="CP029149">
    <property type="protein sequence ID" value="QHN64533.1"/>
    <property type="molecule type" value="Genomic_DNA"/>
</dbReference>